<gene>
    <name evidence="1" type="ORF">AVEN_266760_1</name>
</gene>
<dbReference type="Proteomes" id="UP000499080">
    <property type="component" value="Unassembled WGS sequence"/>
</dbReference>
<accession>A0A4Y2L7X5</accession>
<proteinExistence type="predicted"/>
<evidence type="ECO:0000313" key="1">
    <source>
        <dbReference type="EMBL" id="GBN10320.1"/>
    </source>
</evidence>
<evidence type="ECO:0000313" key="2">
    <source>
        <dbReference type="Proteomes" id="UP000499080"/>
    </source>
</evidence>
<dbReference type="EMBL" id="BGPR01005451">
    <property type="protein sequence ID" value="GBN10320.1"/>
    <property type="molecule type" value="Genomic_DNA"/>
</dbReference>
<sequence>MKCYLSSHSLIIPLNKKQLISLLFTYSVDHARYYVPFIPIDLEDDRSMMLISKPEDSRRLARLRTMEAQEKDHQHFDSKHKMVFYKPGDLVWIFKPVLKVGL</sequence>
<protein>
    <submittedName>
        <fullName evidence="1">Uncharacterized protein</fullName>
    </submittedName>
</protein>
<comment type="caution">
    <text evidence="1">The sequence shown here is derived from an EMBL/GenBank/DDBJ whole genome shotgun (WGS) entry which is preliminary data.</text>
</comment>
<keyword evidence="2" id="KW-1185">Reference proteome</keyword>
<name>A0A4Y2L7X5_ARAVE</name>
<reference evidence="1 2" key="1">
    <citation type="journal article" date="2019" name="Sci. Rep.">
        <title>Orb-weaving spider Araneus ventricosus genome elucidates the spidroin gene catalogue.</title>
        <authorList>
            <person name="Kono N."/>
            <person name="Nakamura H."/>
            <person name="Ohtoshi R."/>
            <person name="Moran D.A.P."/>
            <person name="Shinohara A."/>
            <person name="Yoshida Y."/>
            <person name="Fujiwara M."/>
            <person name="Mori M."/>
            <person name="Tomita M."/>
            <person name="Arakawa K."/>
        </authorList>
    </citation>
    <scope>NUCLEOTIDE SEQUENCE [LARGE SCALE GENOMIC DNA]</scope>
</reference>
<dbReference type="OrthoDB" id="781466at2759"/>
<dbReference type="AlphaFoldDB" id="A0A4Y2L7X5"/>
<organism evidence="1 2">
    <name type="scientific">Araneus ventricosus</name>
    <name type="common">Orbweaver spider</name>
    <name type="synonym">Epeira ventricosa</name>
    <dbReference type="NCBI Taxonomy" id="182803"/>
    <lineage>
        <taxon>Eukaryota</taxon>
        <taxon>Metazoa</taxon>
        <taxon>Ecdysozoa</taxon>
        <taxon>Arthropoda</taxon>
        <taxon>Chelicerata</taxon>
        <taxon>Arachnida</taxon>
        <taxon>Araneae</taxon>
        <taxon>Araneomorphae</taxon>
        <taxon>Entelegynae</taxon>
        <taxon>Araneoidea</taxon>
        <taxon>Araneidae</taxon>
        <taxon>Araneus</taxon>
    </lineage>
</organism>